<accession>A0A9J6DG57</accession>
<dbReference type="OrthoDB" id="5977855at2759"/>
<feature type="region of interest" description="Disordered" evidence="1">
    <location>
        <begin position="178"/>
        <end position="202"/>
    </location>
</feature>
<keyword evidence="2" id="KW-0812">Transmembrane</keyword>
<dbReference type="VEuPathDB" id="VectorBase:LOC119173441"/>
<evidence type="ECO:0000313" key="4">
    <source>
        <dbReference type="Proteomes" id="UP000821866"/>
    </source>
</evidence>
<dbReference type="AlphaFoldDB" id="A0A9J6DG57"/>
<gene>
    <name evidence="3" type="ORF">HPB51_010343</name>
</gene>
<dbReference type="EMBL" id="JABSTU010000009">
    <property type="protein sequence ID" value="KAH8020953.1"/>
    <property type="molecule type" value="Genomic_DNA"/>
</dbReference>
<keyword evidence="4" id="KW-1185">Reference proteome</keyword>
<reference evidence="3" key="1">
    <citation type="journal article" date="2020" name="Cell">
        <title>Large-Scale Comparative Analyses of Tick Genomes Elucidate Their Genetic Diversity and Vector Capacities.</title>
        <authorList>
            <consortium name="Tick Genome and Microbiome Consortium (TIGMIC)"/>
            <person name="Jia N."/>
            <person name="Wang J."/>
            <person name="Shi W."/>
            <person name="Du L."/>
            <person name="Sun Y."/>
            <person name="Zhan W."/>
            <person name="Jiang J.F."/>
            <person name="Wang Q."/>
            <person name="Zhang B."/>
            <person name="Ji P."/>
            <person name="Bell-Sakyi L."/>
            <person name="Cui X.M."/>
            <person name="Yuan T.T."/>
            <person name="Jiang B.G."/>
            <person name="Yang W.F."/>
            <person name="Lam T.T."/>
            <person name="Chang Q.C."/>
            <person name="Ding S.J."/>
            <person name="Wang X.J."/>
            <person name="Zhu J.G."/>
            <person name="Ruan X.D."/>
            <person name="Zhao L."/>
            <person name="Wei J.T."/>
            <person name="Ye R.Z."/>
            <person name="Que T.C."/>
            <person name="Du C.H."/>
            <person name="Zhou Y.H."/>
            <person name="Cheng J.X."/>
            <person name="Dai P.F."/>
            <person name="Guo W.B."/>
            <person name="Han X.H."/>
            <person name="Huang E.J."/>
            <person name="Li L.F."/>
            <person name="Wei W."/>
            <person name="Gao Y.C."/>
            <person name="Liu J.Z."/>
            <person name="Shao H.Z."/>
            <person name="Wang X."/>
            <person name="Wang C.C."/>
            <person name="Yang T.C."/>
            <person name="Huo Q.B."/>
            <person name="Li W."/>
            <person name="Chen H.Y."/>
            <person name="Chen S.E."/>
            <person name="Zhou L.G."/>
            <person name="Ni X.B."/>
            <person name="Tian J.H."/>
            <person name="Sheng Y."/>
            <person name="Liu T."/>
            <person name="Pan Y.S."/>
            <person name="Xia L.Y."/>
            <person name="Li J."/>
            <person name="Zhao F."/>
            <person name="Cao W.C."/>
        </authorList>
    </citation>
    <scope>NUCLEOTIDE SEQUENCE</scope>
    <source>
        <strain evidence="3">Rmic-2018</strain>
    </source>
</reference>
<evidence type="ECO:0000313" key="3">
    <source>
        <dbReference type="EMBL" id="KAH8020953.1"/>
    </source>
</evidence>
<evidence type="ECO:0000256" key="2">
    <source>
        <dbReference type="SAM" id="Phobius"/>
    </source>
</evidence>
<comment type="caution">
    <text evidence="3">The sequence shown here is derived from an EMBL/GenBank/DDBJ whole genome shotgun (WGS) entry which is preliminary data.</text>
</comment>
<keyword evidence="2" id="KW-0472">Membrane</keyword>
<keyword evidence="2" id="KW-1133">Transmembrane helix</keyword>
<evidence type="ECO:0000256" key="1">
    <source>
        <dbReference type="SAM" id="MobiDB-lite"/>
    </source>
</evidence>
<name>A0A9J6DG57_RHIMP</name>
<proteinExistence type="predicted"/>
<protein>
    <submittedName>
        <fullName evidence="3">Uncharacterized protein</fullName>
    </submittedName>
</protein>
<feature type="transmembrane region" description="Helical" evidence="2">
    <location>
        <begin position="224"/>
        <end position="249"/>
    </location>
</feature>
<reference evidence="3" key="2">
    <citation type="submission" date="2021-09" db="EMBL/GenBank/DDBJ databases">
        <authorList>
            <person name="Jia N."/>
            <person name="Wang J."/>
            <person name="Shi W."/>
            <person name="Du L."/>
            <person name="Sun Y."/>
            <person name="Zhan W."/>
            <person name="Jiang J."/>
            <person name="Wang Q."/>
            <person name="Zhang B."/>
            <person name="Ji P."/>
            <person name="Sakyi L.B."/>
            <person name="Cui X."/>
            <person name="Yuan T."/>
            <person name="Jiang B."/>
            <person name="Yang W."/>
            <person name="Lam T.T.-Y."/>
            <person name="Chang Q."/>
            <person name="Ding S."/>
            <person name="Wang X."/>
            <person name="Zhu J."/>
            <person name="Ruan X."/>
            <person name="Zhao L."/>
            <person name="Wei J."/>
            <person name="Que T."/>
            <person name="Du C."/>
            <person name="Cheng J."/>
            <person name="Dai P."/>
            <person name="Han X."/>
            <person name="Huang E."/>
            <person name="Gao Y."/>
            <person name="Liu J."/>
            <person name="Shao H."/>
            <person name="Ye R."/>
            <person name="Li L."/>
            <person name="Wei W."/>
            <person name="Wang X."/>
            <person name="Wang C."/>
            <person name="Huo Q."/>
            <person name="Li W."/>
            <person name="Guo W."/>
            <person name="Chen H."/>
            <person name="Chen S."/>
            <person name="Zhou L."/>
            <person name="Zhou L."/>
            <person name="Ni X."/>
            <person name="Tian J."/>
            <person name="Zhou Y."/>
            <person name="Sheng Y."/>
            <person name="Liu T."/>
            <person name="Pan Y."/>
            <person name="Xia L."/>
            <person name="Li J."/>
            <person name="Zhao F."/>
            <person name="Cao W."/>
        </authorList>
    </citation>
    <scope>NUCLEOTIDE SEQUENCE</scope>
    <source>
        <strain evidence="3">Rmic-2018</strain>
        <tissue evidence="3">Larvae</tissue>
    </source>
</reference>
<dbReference type="Proteomes" id="UP000821866">
    <property type="component" value="Chromosome 7"/>
</dbReference>
<organism evidence="3 4">
    <name type="scientific">Rhipicephalus microplus</name>
    <name type="common">Cattle tick</name>
    <name type="synonym">Boophilus microplus</name>
    <dbReference type="NCBI Taxonomy" id="6941"/>
    <lineage>
        <taxon>Eukaryota</taxon>
        <taxon>Metazoa</taxon>
        <taxon>Ecdysozoa</taxon>
        <taxon>Arthropoda</taxon>
        <taxon>Chelicerata</taxon>
        <taxon>Arachnida</taxon>
        <taxon>Acari</taxon>
        <taxon>Parasitiformes</taxon>
        <taxon>Ixodida</taxon>
        <taxon>Ixodoidea</taxon>
        <taxon>Ixodidae</taxon>
        <taxon>Rhipicephalinae</taxon>
        <taxon>Rhipicephalus</taxon>
        <taxon>Boophilus</taxon>
    </lineage>
</organism>
<sequence length="263" mass="28780">MDPTRSCQPVLCDIKYNGVRNFFNETSQRCEPTANCWDNAEEEMVYLAGSNTCRRVGEVLTEEELDYFDSFQDKESPLRSMHGYPIKVNCHKGRPDPGNKWCLCDPGWESDPLEYQSFNPDLMVYHMCTVYVGVTTATTGNSSSAAHRHRHRKKGYIANIPKKRRRGELERGAKLTFRGKSAGGAGGTAGSSAEDDASSGNAVADGGNPSWYSSYVSDAQLKNAVLPALIVAVTLLSCLVITLCGVVAFECQKVNEVSTDSAL</sequence>